<comment type="caution">
    <text evidence="1">The sequence shown here is derived from an EMBL/GenBank/DDBJ whole genome shotgun (WGS) entry which is preliminary data.</text>
</comment>
<sequence length="154" mass="17356">MSQEKKDIVEKMGFGALAHVSEMNVSHSLLRVLIACYDDYHGCLKTLHGKIYITPSKIVAALDINYGGNHFLEKVEYDSLNKADKAIIDRLKCVTLASLTKSVLDMSVEGEENRQKFRRTFVVFVQKCFLLPTTVSMASPIHKLHALCVDNIRQ</sequence>
<dbReference type="Proteomes" id="UP000289738">
    <property type="component" value="Chromosome B07"/>
</dbReference>
<evidence type="ECO:0000313" key="2">
    <source>
        <dbReference type="Proteomes" id="UP000289738"/>
    </source>
</evidence>
<evidence type="ECO:0000313" key="1">
    <source>
        <dbReference type="EMBL" id="RYQ99178.1"/>
    </source>
</evidence>
<name>A0A444YB55_ARAHY</name>
<accession>A0A444YB55</accession>
<gene>
    <name evidence="1" type="ORF">Ahy_B07g087068</name>
</gene>
<keyword evidence="2" id="KW-1185">Reference proteome</keyword>
<dbReference type="EMBL" id="SDMP01000017">
    <property type="protein sequence ID" value="RYQ99178.1"/>
    <property type="molecule type" value="Genomic_DNA"/>
</dbReference>
<protein>
    <submittedName>
        <fullName evidence="1">Uncharacterized protein</fullName>
    </submittedName>
</protein>
<organism evidence="1 2">
    <name type="scientific">Arachis hypogaea</name>
    <name type="common">Peanut</name>
    <dbReference type="NCBI Taxonomy" id="3818"/>
    <lineage>
        <taxon>Eukaryota</taxon>
        <taxon>Viridiplantae</taxon>
        <taxon>Streptophyta</taxon>
        <taxon>Embryophyta</taxon>
        <taxon>Tracheophyta</taxon>
        <taxon>Spermatophyta</taxon>
        <taxon>Magnoliopsida</taxon>
        <taxon>eudicotyledons</taxon>
        <taxon>Gunneridae</taxon>
        <taxon>Pentapetalae</taxon>
        <taxon>rosids</taxon>
        <taxon>fabids</taxon>
        <taxon>Fabales</taxon>
        <taxon>Fabaceae</taxon>
        <taxon>Papilionoideae</taxon>
        <taxon>50 kb inversion clade</taxon>
        <taxon>dalbergioids sensu lato</taxon>
        <taxon>Dalbergieae</taxon>
        <taxon>Pterocarpus clade</taxon>
        <taxon>Arachis</taxon>
    </lineage>
</organism>
<proteinExistence type="predicted"/>
<reference evidence="1 2" key="1">
    <citation type="submission" date="2019-01" db="EMBL/GenBank/DDBJ databases">
        <title>Sequencing of cultivated peanut Arachis hypogaea provides insights into genome evolution and oil improvement.</title>
        <authorList>
            <person name="Chen X."/>
        </authorList>
    </citation>
    <scope>NUCLEOTIDE SEQUENCE [LARGE SCALE GENOMIC DNA]</scope>
    <source>
        <strain evidence="2">cv. Fuhuasheng</strain>
        <tissue evidence="1">Leaves</tissue>
    </source>
</reference>
<dbReference type="AlphaFoldDB" id="A0A444YB55"/>